<comment type="caution">
    <text evidence="1">The sequence shown here is derived from an EMBL/GenBank/DDBJ whole genome shotgun (WGS) entry which is preliminary data.</text>
</comment>
<reference evidence="1" key="1">
    <citation type="journal article" date="2020" name="Phytopathology">
        <title>Genome Sequence Resources of Colletotrichum truncatum, C. plurivorum, C. musicola, and C. sojae: Four Species Pathogenic to Soybean (Glycine max).</title>
        <authorList>
            <person name="Rogerio F."/>
            <person name="Boufleur T.R."/>
            <person name="Ciampi-Guillardi M."/>
            <person name="Sukno S.A."/>
            <person name="Thon M.R."/>
            <person name="Massola Junior N.S."/>
            <person name="Baroncelli R."/>
        </authorList>
    </citation>
    <scope>NUCLEOTIDE SEQUENCE</scope>
    <source>
        <strain evidence="1">LFN00145</strain>
    </source>
</reference>
<dbReference type="Proteomes" id="UP000654918">
    <property type="component" value="Unassembled WGS sequence"/>
</dbReference>
<protein>
    <submittedName>
        <fullName evidence="1">Uncharacterized protein</fullName>
    </submittedName>
</protein>
<dbReference type="EMBL" id="WIGO01000005">
    <property type="protein sequence ID" value="KAF6840845.1"/>
    <property type="molecule type" value="Genomic_DNA"/>
</dbReference>
<organism evidence="1 2">
    <name type="scientific">Colletotrichum plurivorum</name>
    <dbReference type="NCBI Taxonomy" id="2175906"/>
    <lineage>
        <taxon>Eukaryota</taxon>
        <taxon>Fungi</taxon>
        <taxon>Dikarya</taxon>
        <taxon>Ascomycota</taxon>
        <taxon>Pezizomycotina</taxon>
        <taxon>Sordariomycetes</taxon>
        <taxon>Hypocreomycetidae</taxon>
        <taxon>Glomerellales</taxon>
        <taxon>Glomerellaceae</taxon>
        <taxon>Colletotrichum</taxon>
        <taxon>Colletotrichum orchidearum species complex</taxon>
    </lineage>
</organism>
<dbReference type="AlphaFoldDB" id="A0A8H6NQT6"/>
<evidence type="ECO:0000313" key="2">
    <source>
        <dbReference type="Proteomes" id="UP000654918"/>
    </source>
</evidence>
<evidence type="ECO:0000313" key="1">
    <source>
        <dbReference type="EMBL" id="KAF6840845.1"/>
    </source>
</evidence>
<accession>A0A8H6NQT6</accession>
<sequence length="146" mass="16494">MKQQHEKLSIVTGTPRGNANGCVAGRERPLANAGADVGLGKARGGGCGVHANRLRGARWPGKTWTFQLWKMQDPPMKRVLDQLSKATDANCSRWPRGRGRRSRLWWWQTLACNLGIFATRSAQQQSWPRWAQRSAMLAVQEDRMFH</sequence>
<name>A0A8H6NQT6_9PEZI</name>
<proteinExistence type="predicted"/>
<keyword evidence="2" id="KW-1185">Reference proteome</keyword>
<gene>
    <name evidence="1" type="ORF">CPLU01_00840</name>
</gene>